<name>A0AAE3KAM1_9GAMM</name>
<accession>A0AAE3KAM1</accession>
<comment type="caution">
    <text evidence="1">The sequence shown here is derived from an EMBL/GenBank/DDBJ whole genome shotgun (WGS) entry which is preliminary data.</text>
</comment>
<protein>
    <submittedName>
        <fullName evidence="1">Uncharacterized protein</fullName>
    </submittedName>
</protein>
<dbReference type="SUPFAM" id="SSF158791">
    <property type="entry name" value="MgtE N-terminal domain-like"/>
    <property type="match status" value="1"/>
</dbReference>
<dbReference type="EMBL" id="JALJXV010000003">
    <property type="protein sequence ID" value="MCP1674510.1"/>
    <property type="molecule type" value="Genomic_DNA"/>
</dbReference>
<dbReference type="Proteomes" id="UP001205843">
    <property type="component" value="Unassembled WGS sequence"/>
</dbReference>
<sequence>MTAAQGVAYRRGRLHIPADLTDRGPDAVARFLAQVPVEDRARAFRALPLSAAAAGYLRLDTRTQVGLVIGLDAGNMRFLAGLSRDEMLLDILAEAGGDAVAAIEAVLPAWRLERLREAVAARAAEALAKAPPPRPRRVSIMRAALRIWTRRQEALRPS</sequence>
<reference evidence="1" key="1">
    <citation type="submission" date="2022-03" db="EMBL/GenBank/DDBJ databases">
        <title>Genomic Encyclopedia of Type Strains, Phase III (KMG-III): the genomes of soil and plant-associated and newly described type strains.</title>
        <authorList>
            <person name="Whitman W."/>
        </authorList>
    </citation>
    <scope>NUCLEOTIDE SEQUENCE</scope>
    <source>
        <strain evidence="1">ANL 6-2</strain>
    </source>
</reference>
<organism evidence="1 2">
    <name type="scientific">Natronocella acetinitrilica</name>
    <dbReference type="NCBI Taxonomy" id="414046"/>
    <lineage>
        <taxon>Bacteria</taxon>
        <taxon>Pseudomonadati</taxon>
        <taxon>Pseudomonadota</taxon>
        <taxon>Gammaproteobacteria</taxon>
        <taxon>Chromatiales</taxon>
        <taxon>Ectothiorhodospiraceae</taxon>
        <taxon>Natronocella</taxon>
    </lineage>
</organism>
<evidence type="ECO:0000313" key="2">
    <source>
        <dbReference type="Proteomes" id="UP001205843"/>
    </source>
</evidence>
<evidence type="ECO:0000313" key="1">
    <source>
        <dbReference type="EMBL" id="MCP1674510.1"/>
    </source>
</evidence>
<keyword evidence="2" id="KW-1185">Reference proteome</keyword>
<dbReference type="RefSeq" id="WP_253476558.1">
    <property type="nucleotide sequence ID" value="NZ_JALJXV010000003.1"/>
</dbReference>
<dbReference type="AlphaFoldDB" id="A0AAE3KAM1"/>
<gene>
    <name evidence="1" type="ORF">J2T57_001612</name>
</gene>
<proteinExistence type="predicted"/>